<sequence length="367" mass="40578">MVYSPYSRPAHAARRAQLTAEVRAEIVARVLDPAYSGRRAHSSRVFVDNNGDEHDPDFQLFPAQPVYSLFRRVPSEDDLRDSPYSSSSSTPSPNAVALFDDDWDEKEWTREVVPVPKRKHKPDTRIYVPVSPVHDPVPLDEPYEPRHSAVQLVRADDTDDTPSLHTASLAGPAVLFPSAPNTTPPPTLPSRPVLTPSTQAIASAASGSAISRLPPPCANLHMIYIYAMRTLYLCAMYLSLGQINQFQSFSRLSFHITINLDYLVLTSNTRFSTTLLLIDPISPLHLAHETDHAQPLLRPAESQPHIIFSQLGIFPFSHILIPITTADLPAQPAATTATAPELSHAAPFRHSAIATLLCHLRHPNNRM</sequence>
<dbReference type="Proteomes" id="UP000383932">
    <property type="component" value="Unassembled WGS sequence"/>
</dbReference>
<proteinExistence type="predicted"/>
<reference evidence="2 3" key="1">
    <citation type="journal article" date="2019" name="Fungal Biol. Biotechnol.">
        <title>Draft genome sequence of fastidious pathogen Ceratobasidium theobromae, which causes vascular-streak dieback in Theobroma cacao.</title>
        <authorList>
            <person name="Ali S.S."/>
            <person name="Asman A."/>
            <person name="Shao J."/>
            <person name="Firmansyah A.P."/>
            <person name="Susilo A.W."/>
            <person name="Rosmana A."/>
            <person name="McMahon P."/>
            <person name="Junaid M."/>
            <person name="Guest D."/>
            <person name="Kheng T.Y."/>
            <person name="Meinhardt L.W."/>
            <person name="Bailey B.A."/>
        </authorList>
    </citation>
    <scope>NUCLEOTIDE SEQUENCE [LARGE SCALE GENOMIC DNA]</scope>
    <source>
        <strain evidence="2 3">CT2</strain>
    </source>
</reference>
<dbReference type="EMBL" id="SSOP01000045">
    <property type="protein sequence ID" value="KAB5593118.1"/>
    <property type="molecule type" value="Genomic_DNA"/>
</dbReference>
<feature type="compositionally biased region" description="Low complexity" evidence="1">
    <location>
        <begin position="82"/>
        <end position="93"/>
    </location>
</feature>
<evidence type="ECO:0000313" key="2">
    <source>
        <dbReference type="EMBL" id="KAB5593118.1"/>
    </source>
</evidence>
<organism evidence="2 3">
    <name type="scientific">Ceratobasidium theobromae</name>
    <dbReference type="NCBI Taxonomy" id="1582974"/>
    <lineage>
        <taxon>Eukaryota</taxon>
        <taxon>Fungi</taxon>
        <taxon>Dikarya</taxon>
        <taxon>Basidiomycota</taxon>
        <taxon>Agaricomycotina</taxon>
        <taxon>Agaricomycetes</taxon>
        <taxon>Cantharellales</taxon>
        <taxon>Ceratobasidiaceae</taxon>
        <taxon>Ceratobasidium</taxon>
    </lineage>
</organism>
<gene>
    <name evidence="2" type="ORF">CTheo_3420</name>
</gene>
<evidence type="ECO:0000256" key="1">
    <source>
        <dbReference type="SAM" id="MobiDB-lite"/>
    </source>
</evidence>
<keyword evidence="3" id="KW-1185">Reference proteome</keyword>
<protein>
    <submittedName>
        <fullName evidence="2">Uncharacterized protein</fullName>
    </submittedName>
</protein>
<name>A0A5N5QNG7_9AGAM</name>
<evidence type="ECO:0000313" key="3">
    <source>
        <dbReference type="Proteomes" id="UP000383932"/>
    </source>
</evidence>
<feature type="region of interest" description="Disordered" evidence="1">
    <location>
        <begin position="78"/>
        <end position="97"/>
    </location>
</feature>
<comment type="caution">
    <text evidence="2">The sequence shown here is derived from an EMBL/GenBank/DDBJ whole genome shotgun (WGS) entry which is preliminary data.</text>
</comment>
<accession>A0A5N5QNG7</accession>
<dbReference type="AlphaFoldDB" id="A0A5N5QNG7"/>
<dbReference type="OrthoDB" id="3021720at2759"/>